<dbReference type="EMBL" id="CP036425">
    <property type="protein sequence ID" value="QDU34719.1"/>
    <property type="molecule type" value="Genomic_DNA"/>
</dbReference>
<keyword evidence="2" id="KW-1185">Reference proteome</keyword>
<gene>
    <name evidence="1" type="ORF">KS4_27930</name>
</gene>
<reference evidence="1 2" key="1">
    <citation type="submission" date="2019-02" db="EMBL/GenBank/DDBJ databases">
        <title>Deep-cultivation of Planctomycetes and their phenomic and genomic characterization uncovers novel biology.</title>
        <authorList>
            <person name="Wiegand S."/>
            <person name="Jogler M."/>
            <person name="Boedeker C."/>
            <person name="Pinto D."/>
            <person name="Vollmers J."/>
            <person name="Rivas-Marin E."/>
            <person name="Kohn T."/>
            <person name="Peeters S.H."/>
            <person name="Heuer A."/>
            <person name="Rast P."/>
            <person name="Oberbeckmann S."/>
            <person name="Bunk B."/>
            <person name="Jeske O."/>
            <person name="Meyerdierks A."/>
            <person name="Storesund J.E."/>
            <person name="Kallscheuer N."/>
            <person name="Luecker S."/>
            <person name="Lage O.M."/>
            <person name="Pohl T."/>
            <person name="Merkel B.J."/>
            <person name="Hornburger P."/>
            <person name="Mueller R.-W."/>
            <person name="Bruemmer F."/>
            <person name="Labrenz M."/>
            <person name="Spormann A.M."/>
            <person name="Op den Camp H."/>
            <person name="Overmann J."/>
            <person name="Amann R."/>
            <person name="Jetten M.S.M."/>
            <person name="Mascher T."/>
            <person name="Medema M.H."/>
            <person name="Devos D.P."/>
            <person name="Kaster A.-K."/>
            <person name="Ovreas L."/>
            <person name="Rohde M."/>
            <person name="Galperin M.Y."/>
            <person name="Jogler C."/>
        </authorList>
    </citation>
    <scope>NUCLEOTIDE SEQUENCE [LARGE SCALE GENOMIC DNA]</scope>
    <source>
        <strain evidence="1 2">KS4</strain>
    </source>
</reference>
<evidence type="ECO:0000313" key="2">
    <source>
        <dbReference type="Proteomes" id="UP000317369"/>
    </source>
</evidence>
<sequence>MKISSFPKRAITVPVLRSQADSYTACGLSGFATGISDAISQMRRNRMLNLDTWQYLPTKTTTIAKNTTWRHDYRDTVDIAKTCHLLMSPFNQLATPEVTQPLDNSSSIQGMGKCLA</sequence>
<name>A0A517YWY3_9BACT</name>
<dbReference type="KEGG" id="pcor:KS4_27930"/>
<dbReference type="AlphaFoldDB" id="A0A517YWY3"/>
<dbReference type="Proteomes" id="UP000317369">
    <property type="component" value="Chromosome"/>
</dbReference>
<organism evidence="1 2">
    <name type="scientific">Poriferisphaera corsica</name>
    <dbReference type="NCBI Taxonomy" id="2528020"/>
    <lineage>
        <taxon>Bacteria</taxon>
        <taxon>Pseudomonadati</taxon>
        <taxon>Planctomycetota</taxon>
        <taxon>Phycisphaerae</taxon>
        <taxon>Phycisphaerales</taxon>
        <taxon>Phycisphaeraceae</taxon>
        <taxon>Poriferisphaera</taxon>
    </lineage>
</organism>
<accession>A0A517YWY3</accession>
<proteinExistence type="predicted"/>
<protein>
    <submittedName>
        <fullName evidence="1">Uncharacterized protein</fullName>
    </submittedName>
</protein>
<evidence type="ECO:0000313" key="1">
    <source>
        <dbReference type="EMBL" id="QDU34719.1"/>
    </source>
</evidence>